<dbReference type="OrthoDB" id="2798at2157"/>
<gene>
    <name evidence="2" type="ORF">C5F50_08685</name>
</gene>
<dbReference type="AlphaFoldDB" id="A0A7D5RE26"/>
<dbReference type="KEGG" id="nue:C5F50_08685"/>
<evidence type="ECO:0000256" key="1">
    <source>
        <dbReference type="SAM" id="Phobius"/>
    </source>
</evidence>
<protein>
    <submittedName>
        <fullName evidence="2">Uncharacterized protein</fullName>
    </submittedName>
</protein>
<dbReference type="GeneID" id="56068172"/>
<feature type="transmembrane region" description="Helical" evidence="1">
    <location>
        <begin position="6"/>
        <end position="24"/>
    </location>
</feature>
<keyword evidence="3" id="KW-1185">Reference proteome</keyword>
<keyword evidence="1" id="KW-0472">Membrane</keyword>
<sequence length="222" mass="25259">MNAVNTLFVISAIIVPLMLLSLNYSAISDFYEFSVPLNSLVVGPNFFGDMKEFKKIFQDQESICFITLNKNFYCYGKPRMHGDYPLSTVIGPNGIDGELHFNPIDQGVGYFTMKNMTRISGDTALVTFADKNYRVGNKDRTDYEITDKFEFSSVIKKYDSFIAKCNNYEGTSVTIVQYLGVKRIGSVDYFLTWHMLADSETGIKCKYPEIIKHSLNHNFGEL</sequence>
<dbReference type="Proteomes" id="UP000509478">
    <property type="component" value="Chromosome"/>
</dbReference>
<reference evidence="2 3" key="1">
    <citation type="submission" date="2018-02" db="EMBL/GenBank/DDBJ databases">
        <title>Complete genome of Nitrosopumilus ureaphilus PS0.</title>
        <authorList>
            <person name="Qin W."/>
            <person name="Zheng Y."/>
            <person name="Stahl D.A."/>
        </authorList>
    </citation>
    <scope>NUCLEOTIDE SEQUENCE [LARGE SCALE GENOMIC DNA]</scope>
    <source>
        <strain evidence="2 3">PS0</strain>
    </source>
</reference>
<evidence type="ECO:0000313" key="2">
    <source>
        <dbReference type="EMBL" id="QLH07141.1"/>
    </source>
</evidence>
<keyword evidence="1" id="KW-0812">Transmembrane</keyword>
<keyword evidence="1" id="KW-1133">Transmembrane helix</keyword>
<dbReference type="RefSeq" id="WP_179371006.1">
    <property type="nucleotide sequence ID" value="NZ_CP026995.1"/>
</dbReference>
<dbReference type="EMBL" id="CP026995">
    <property type="protein sequence ID" value="QLH07141.1"/>
    <property type="molecule type" value="Genomic_DNA"/>
</dbReference>
<organism evidence="2 3">
    <name type="scientific">Nitrosopumilus ureiphilus</name>
    <dbReference type="NCBI Taxonomy" id="1470067"/>
    <lineage>
        <taxon>Archaea</taxon>
        <taxon>Nitrososphaerota</taxon>
        <taxon>Nitrososphaeria</taxon>
        <taxon>Nitrosopumilales</taxon>
        <taxon>Nitrosopumilaceae</taxon>
        <taxon>Nitrosopumilus</taxon>
    </lineage>
</organism>
<name>A0A7D5RE26_9ARCH</name>
<accession>A0A7D5RE26</accession>
<proteinExistence type="predicted"/>
<evidence type="ECO:0000313" key="3">
    <source>
        <dbReference type="Proteomes" id="UP000509478"/>
    </source>
</evidence>